<dbReference type="EMBL" id="UINC01158935">
    <property type="protein sequence ID" value="SVD56749.1"/>
    <property type="molecule type" value="Genomic_DNA"/>
</dbReference>
<reference evidence="1" key="1">
    <citation type="submission" date="2018-05" db="EMBL/GenBank/DDBJ databases">
        <authorList>
            <person name="Lanie J.A."/>
            <person name="Ng W.-L."/>
            <person name="Kazmierczak K.M."/>
            <person name="Andrzejewski T.M."/>
            <person name="Davidsen T.M."/>
            <person name="Wayne K.J."/>
            <person name="Tettelin H."/>
            <person name="Glass J.I."/>
            <person name="Rusch D."/>
            <person name="Podicherti R."/>
            <person name="Tsui H.-C.T."/>
            <person name="Winkler M.E."/>
        </authorList>
    </citation>
    <scope>NUCLEOTIDE SEQUENCE</scope>
</reference>
<protein>
    <submittedName>
        <fullName evidence="1">Uncharacterized protein</fullName>
    </submittedName>
</protein>
<organism evidence="1">
    <name type="scientific">marine metagenome</name>
    <dbReference type="NCBI Taxonomy" id="408172"/>
    <lineage>
        <taxon>unclassified sequences</taxon>
        <taxon>metagenomes</taxon>
        <taxon>ecological metagenomes</taxon>
    </lineage>
</organism>
<feature type="non-terminal residue" evidence="1">
    <location>
        <position position="1"/>
    </location>
</feature>
<name>A0A382WDH9_9ZZZZ</name>
<proteinExistence type="predicted"/>
<evidence type="ECO:0000313" key="1">
    <source>
        <dbReference type="EMBL" id="SVD56749.1"/>
    </source>
</evidence>
<sequence length="53" mass="5647">VIGGIALVHNFLTARVTTARRRADNVAGRYHFAAQFVVGELEGAPSPNGLRLS</sequence>
<gene>
    <name evidence="1" type="ORF">METZ01_LOCUS409603</name>
</gene>
<accession>A0A382WDH9</accession>
<dbReference type="AlphaFoldDB" id="A0A382WDH9"/>